<accession>A0A3S0UXV1</accession>
<evidence type="ECO:0000313" key="8">
    <source>
        <dbReference type="EMBL" id="RUQ61853.1"/>
    </source>
</evidence>
<dbReference type="Gene3D" id="1.10.760.10">
    <property type="entry name" value="Cytochrome c-like domain"/>
    <property type="match status" value="1"/>
</dbReference>
<evidence type="ECO:0000256" key="6">
    <source>
        <dbReference type="PROSITE-ProRule" id="PRU00433"/>
    </source>
</evidence>
<evidence type="ECO:0000259" key="7">
    <source>
        <dbReference type="PROSITE" id="PS51007"/>
    </source>
</evidence>
<reference evidence="8 9" key="1">
    <citation type="submission" date="2018-12" db="EMBL/GenBank/DDBJ databases">
        <authorList>
            <person name="Yang Y."/>
        </authorList>
    </citation>
    <scope>NUCLEOTIDE SEQUENCE [LARGE SCALE GENOMIC DNA]</scope>
    <source>
        <strain evidence="8 9">GSF71</strain>
    </source>
</reference>
<dbReference type="GO" id="GO:0020037">
    <property type="term" value="F:heme binding"/>
    <property type="evidence" value="ECO:0007669"/>
    <property type="project" value="InterPro"/>
</dbReference>
<dbReference type="InterPro" id="IPR009056">
    <property type="entry name" value="Cyt_c-like_dom"/>
</dbReference>
<keyword evidence="4" id="KW-0249">Electron transport</keyword>
<feature type="domain" description="Cytochrome c" evidence="7">
    <location>
        <begin position="13"/>
        <end position="113"/>
    </location>
</feature>
<proteinExistence type="predicted"/>
<dbReference type="EMBL" id="RZIJ01000043">
    <property type="protein sequence ID" value="RUQ61853.1"/>
    <property type="molecule type" value="Genomic_DNA"/>
</dbReference>
<evidence type="ECO:0000256" key="5">
    <source>
        <dbReference type="ARBA" id="ARBA00023004"/>
    </source>
</evidence>
<name>A0A3S0UXV1_9PROT</name>
<evidence type="ECO:0000313" key="9">
    <source>
        <dbReference type="Proteomes" id="UP000280346"/>
    </source>
</evidence>
<evidence type="ECO:0000256" key="4">
    <source>
        <dbReference type="ARBA" id="ARBA00022982"/>
    </source>
</evidence>
<sequence length="114" mass="11880">MGSVSGTAHAADGDAEAGQKVFNTCKACHSVEAGGPNRVGPNLHGVVGRKVGSAAGFNYSPALKDGDFSWDEQRLDGYLKDPKTALPGNKMAFAGIKNDTQRADLVAFLKSQSQ</sequence>
<protein>
    <submittedName>
        <fullName evidence="8">Cytochrome c family protein</fullName>
    </submittedName>
</protein>
<organism evidence="8 9">
    <name type="scientific">Azospirillum doebereinerae</name>
    <dbReference type="NCBI Taxonomy" id="92933"/>
    <lineage>
        <taxon>Bacteria</taxon>
        <taxon>Pseudomonadati</taxon>
        <taxon>Pseudomonadota</taxon>
        <taxon>Alphaproteobacteria</taxon>
        <taxon>Rhodospirillales</taxon>
        <taxon>Azospirillaceae</taxon>
        <taxon>Azospirillum</taxon>
    </lineage>
</organism>
<dbReference type="InterPro" id="IPR036909">
    <property type="entry name" value="Cyt_c-like_dom_sf"/>
</dbReference>
<dbReference type="Proteomes" id="UP000280346">
    <property type="component" value="Unassembled WGS sequence"/>
</dbReference>
<dbReference type="PANTHER" id="PTHR11961">
    <property type="entry name" value="CYTOCHROME C"/>
    <property type="match status" value="1"/>
</dbReference>
<keyword evidence="1" id="KW-0813">Transport</keyword>
<keyword evidence="9" id="KW-1185">Reference proteome</keyword>
<keyword evidence="5 6" id="KW-0408">Iron</keyword>
<dbReference type="AlphaFoldDB" id="A0A3S0UXV1"/>
<evidence type="ECO:0000256" key="3">
    <source>
        <dbReference type="ARBA" id="ARBA00022723"/>
    </source>
</evidence>
<keyword evidence="3 6" id="KW-0479">Metal-binding</keyword>
<dbReference type="GO" id="GO:0009055">
    <property type="term" value="F:electron transfer activity"/>
    <property type="evidence" value="ECO:0007669"/>
    <property type="project" value="InterPro"/>
</dbReference>
<dbReference type="Pfam" id="PF00034">
    <property type="entry name" value="Cytochrom_C"/>
    <property type="match status" value="1"/>
</dbReference>
<dbReference type="PROSITE" id="PS51007">
    <property type="entry name" value="CYTC"/>
    <property type="match status" value="1"/>
</dbReference>
<dbReference type="SUPFAM" id="SSF46626">
    <property type="entry name" value="Cytochrome c"/>
    <property type="match status" value="1"/>
</dbReference>
<dbReference type="InterPro" id="IPR002327">
    <property type="entry name" value="Cyt_c_1A/1B"/>
</dbReference>
<dbReference type="PRINTS" id="PR00604">
    <property type="entry name" value="CYTCHRMECIAB"/>
</dbReference>
<dbReference type="GO" id="GO:0046872">
    <property type="term" value="F:metal ion binding"/>
    <property type="evidence" value="ECO:0007669"/>
    <property type="project" value="UniProtKB-KW"/>
</dbReference>
<keyword evidence="2 6" id="KW-0349">Heme</keyword>
<gene>
    <name evidence="8" type="ORF">EJ913_29545</name>
</gene>
<comment type="caution">
    <text evidence="8">The sequence shown here is derived from an EMBL/GenBank/DDBJ whole genome shotgun (WGS) entry which is preliminary data.</text>
</comment>
<evidence type="ECO:0000256" key="1">
    <source>
        <dbReference type="ARBA" id="ARBA00022448"/>
    </source>
</evidence>
<evidence type="ECO:0000256" key="2">
    <source>
        <dbReference type="ARBA" id="ARBA00022617"/>
    </source>
</evidence>
<dbReference type="OrthoDB" id="9805828at2"/>